<reference evidence="1 2" key="1">
    <citation type="submission" date="2024-08" db="EMBL/GenBank/DDBJ databases">
        <title>Gnathostoma spinigerum genome.</title>
        <authorList>
            <person name="Gonzalez-Bertolin B."/>
            <person name="Monzon S."/>
            <person name="Zaballos A."/>
            <person name="Jimenez P."/>
            <person name="Dekumyoy P."/>
            <person name="Varona S."/>
            <person name="Cuesta I."/>
            <person name="Sumanam S."/>
            <person name="Adisakwattana P."/>
            <person name="Gasser R.B."/>
            <person name="Hernandez-Gonzalez A."/>
            <person name="Young N.D."/>
            <person name="Perteguer M.J."/>
        </authorList>
    </citation>
    <scope>NUCLEOTIDE SEQUENCE [LARGE SCALE GENOMIC DNA]</scope>
    <source>
        <strain evidence="1">AL3</strain>
        <tissue evidence="1">Liver</tissue>
    </source>
</reference>
<keyword evidence="2" id="KW-1185">Reference proteome</keyword>
<dbReference type="Proteomes" id="UP001608902">
    <property type="component" value="Unassembled WGS sequence"/>
</dbReference>
<dbReference type="Gene3D" id="3.40.50.720">
    <property type="entry name" value="NAD(P)-binding Rossmann-like Domain"/>
    <property type="match status" value="1"/>
</dbReference>
<gene>
    <name evidence="1" type="ORF">AB6A40_004633</name>
</gene>
<dbReference type="EMBL" id="JBGFUD010002720">
    <property type="protein sequence ID" value="MFH4977924.1"/>
    <property type="molecule type" value="Genomic_DNA"/>
</dbReference>
<accession>A0ABD6ED22</accession>
<protein>
    <submittedName>
        <fullName evidence="1">Uncharacterized protein</fullName>
    </submittedName>
</protein>
<evidence type="ECO:0000313" key="2">
    <source>
        <dbReference type="Proteomes" id="UP001608902"/>
    </source>
</evidence>
<dbReference type="SUPFAM" id="SSF69572">
    <property type="entry name" value="Activating enzymes of the ubiquitin-like proteins"/>
    <property type="match status" value="1"/>
</dbReference>
<proteinExistence type="predicted"/>
<sequence length="97" mass="10879">MLTVEDKNENVDEELLFNEWKNELERCNRKDDENSLQKDTFKYFLGPQLSSACAIVGGVVAQEAIKALSGIEEPLQNFFVYSALNTAGVVCRLPPLL</sequence>
<dbReference type="AlphaFoldDB" id="A0ABD6ED22"/>
<dbReference type="InterPro" id="IPR035985">
    <property type="entry name" value="Ubiquitin-activating_enz"/>
</dbReference>
<name>A0ABD6ED22_9BILA</name>
<comment type="caution">
    <text evidence="1">The sequence shown here is derived from an EMBL/GenBank/DDBJ whole genome shotgun (WGS) entry which is preliminary data.</text>
</comment>
<evidence type="ECO:0000313" key="1">
    <source>
        <dbReference type="EMBL" id="MFH4977924.1"/>
    </source>
</evidence>
<organism evidence="1 2">
    <name type="scientific">Gnathostoma spinigerum</name>
    <dbReference type="NCBI Taxonomy" id="75299"/>
    <lineage>
        <taxon>Eukaryota</taxon>
        <taxon>Metazoa</taxon>
        <taxon>Ecdysozoa</taxon>
        <taxon>Nematoda</taxon>
        <taxon>Chromadorea</taxon>
        <taxon>Rhabditida</taxon>
        <taxon>Spirurina</taxon>
        <taxon>Gnathostomatomorpha</taxon>
        <taxon>Gnathostomatoidea</taxon>
        <taxon>Gnathostomatidae</taxon>
        <taxon>Gnathostoma</taxon>
    </lineage>
</organism>